<evidence type="ECO:0000313" key="2">
    <source>
        <dbReference type="Proteomes" id="UP000789405"/>
    </source>
</evidence>
<reference evidence="1" key="1">
    <citation type="submission" date="2021-06" db="EMBL/GenBank/DDBJ databases">
        <authorList>
            <person name="Kallberg Y."/>
            <person name="Tangrot J."/>
            <person name="Rosling A."/>
        </authorList>
    </citation>
    <scope>NUCLEOTIDE SEQUENCE</scope>
    <source>
        <strain evidence="1">MA453B</strain>
    </source>
</reference>
<dbReference type="EMBL" id="CAJVPY010001630">
    <property type="protein sequence ID" value="CAG8530042.1"/>
    <property type="molecule type" value="Genomic_DNA"/>
</dbReference>
<dbReference type="Proteomes" id="UP000789405">
    <property type="component" value="Unassembled WGS sequence"/>
</dbReference>
<dbReference type="AlphaFoldDB" id="A0A9N9AEZ4"/>
<protein>
    <submittedName>
        <fullName evidence="1">2610_t:CDS:1</fullName>
    </submittedName>
</protein>
<accession>A0A9N9AEZ4</accession>
<comment type="caution">
    <text evidence="1">The sequence shown here is derived from an EMBL/GenBank/DDBJ whole genome shotgun (WGS) entry which is preliminary data.</text>
</comment>
<keyword evidence="2" id="KW-1185">Reference proteome</keyword>
<evidence type="ECO:0000313" key="1">
    <source>
        <dbReference type="EMBL" id="CAG8530042.1"/>
    </source>
</evidence>
<name>A0A9N9AEZ4_9GLOM</name>
<proteinExistence type="predicted"/>
<sequence>NPVSLKTKRVVKTKITTRTLTSKYNSFRADWFKSSIWSEIYKC</sequence>
<feature type="non-terminal residue" evidence="1">
    <location>
        <position position="43"/>
    </location>
</feature>
<organism evidence="1 2">
    <name type="scientific">Dentiscutata erythropus</name>
    <dbReference type="NCBI Taxonomy" id="1348616"/>
    <lineage>
        <taxon>Eukaryota</taxon>
        <taxon>Fungi</taxon>
        <taxon>Fungi incertae sedis</taxon>
        <taxon>Mucoromycota</taxon>
        <taxon>Glomeromycotina</taxon>
        <taxon>Glomeromycetes</taxon>
        <taxon>Diversisporales</taxon>
        <taxon>Gigasporaceae</taxon>
        <taxon>Dentiscutata</taxon>
    </lineage>
</organism>
<gene>
    <name evidence="1" type="ORF">DERYTH_LOCUS4298</name>
</gene>